<reference evidence="1" key="1">
    <citation type="submission" date="2021-06" db="EMBL/GenBank/DDBJ databases">
        <authorList>
            <person name="Kallberg Y."/>
            <person name="Tangrot J."/>
            <person name="Rosling A."/>
        </authorList>
    </citation>
    <scope>NUCLEOTIDE SEQUENCE</scope>
    <source>
        <strain evidence="1">AU212A</strain>
    </source>
</reference>
<comment type="caution">
    <text evidence="1">The sequence shown here is derived from an EMBL/GenBank/DDBJ whole genome shotgun (WGS) entry which is preliminary data.</text>
</comment>
<accession>A0ACA9KSL0</accession>
<evidence type="ECO:0000313" key="1">
    <source>
        <dbReference type="EMBL" id="CAG8491167.1"/>
    </source>
</evidence>
<gene>
    <name evidence="1" type="ORF">SCALOS_LOCUS2833</name>
</gene>
<evidence type="ECO:0000313" key="2">
    <source>
        <dbReference type="Proteomes" id="UP000789860"/>
    </source>
</evidence>
<organism evidence="1 2">
    <name type="scientific">Scutellospora calospora</name>
    <dbReference type="NCBI Taxonomy" id="85575"/>
    <lineage>
        <taxon>Eukaryota</taxon>
        <taxon>Fungi</taxon>
        <taxon>Fungi incertae sedis</taxon>
        <taxon>Mucoromycota</taxon>
        <taxon>Glomeromycotina</taxon>
        <taxon>Glomeromycetes</taxon>
        <taxon>Diversisporales</taxon>
        <taxon>Gigasporaceae</taxon>
        <taxon>Scutellospora</taxon>
    </lineage>
</organism>
<protein>
    <submittedName>
        <fullName evidence="1">8192_t:CDS:1</fullName>
    </submittedName>
</protein>
<sequence>MNSYAVKRDEDTSYEDSNEISSISTTDAVSITSKDKNPESEGLVPYTLDNSKADDLIQSIPEPTTSEIESSIINNTSDNISINHTSTTKLCEIRETLDKNDITQINTERENHESSKNIFKRIGKMLKKRIKKAFR</sequence>
<dbReference type="Proteomes" id="UP000789860">
    <property type="component" value="Unassembled WGS sequence"/>
</dbReference>
<keyword evidence="2" id="KW-1185">Reference proteome</keyword>
<proteinExistence type="predicted"/>
<dbReference type="EMBL" id="CAJVPM010002698">
    <property type="protein sequence ID" value="CAG8491167.1"/>
    <property type="molecule type" value="Genomic_DNA"/>
</dbReference>
<name>A0ACA9KSL0_9GLOM</name>